<dbReference type="PANTHER" id="PTHR20883:SF48">
    <property type="entry name" value="ECTOINE DIOXYGENASE"/>
    <property type="match status" value="1"/>
</dbReference>
<dbReference type="RefSeq" id="XP_066926870.1">
    <property type="nucleotide sequence ID" value="XM_067070769.1"/>
</dbReference>
<evidence type="ECO:0000256" key="1">
    <source>
        <dbReference type="ARBA" id="ARBA00001962"/>
    </source>
</evidence>
<organism evidence="2 3">
    <name type="scientific">Clytia hemisphaerica</name>
    <dbReference type="NCBI Taxonomy" id="252671"/>
    <lineage>
        <taxon>Eukaryota</taxon>
        <taxon>Metazoa</taxon>
        <taxon>Cnidaria</taxon>
        <taxon>Hydrozoa</taxon>
        <taxon>Hydroidolina</taxon>
        <taxon>Leptothecata</taxon>
        <taxon>Obeliida</taxon>
        <taxon>Clytiidae</taxon>
        <taxon>Clytia</taxon>
    </lineage>
</organism>
<dbReference type="EnsemblMetazoa" id="CLYHEMT008191.1">
    <property type="protein sequence ID" value="CLYHEMP008191.1"/>
    <property type="gene ID" value="CLYHEMG008191"/>
</dbReference>
<dbReference type="GeneID" id="136814252"/>
<dbReference type="GO" id="GO:0046872">
    <property type="term" value="F:metal ion binding"/>
    <property type="evidence" value="ECO:0007669"/>
    <property type="project" value="UniProtKB-ARBA"/>
</dbReference>
<evidence type="ECO:0008006" key="4">
    <source>
        <dbReference type="Google" id="ProtNLM"/>
    </source>
</evidence>
<accession>A0A7M5VCV4</accession>
<evidence type="ECO:0000313" key="3">
    <source>
        <dbReference type="Proteomes" id="UP000594262"/>
    </source>
</evidence>
<dbReference type="Proteomes" id="UP000594262">
    <property type="component" value="Unplaced"/>
</dbReference>
<comment type="cofactor">
    <cofactor evidence="1">
        <name>Fe cation</name>
        <dbReference type="ChEBI" id="CHEBI:24875"/>
    </cofactor>
</comment>
<dbReference type="OrthoDB" id="445007at2759"/>
<sequence length="282" mass="32335">MDKVIGQSFKENGYYTPISILTAEEAAKTLQNFNLYKDTVGTNGKIIGDFRFQGHLLMRWVWDLIRHPKIVSVVKETLGTENILCWGTDFNIKPGKSQGYFTWHQDATYCGLTPISKMLTAWIAITPSTTESGCLCFLPKTHSKQLDHIEKQQEHNMLSLGQEIADQNFIEKRLSTQVYAELVPGQMSLHHSYMVHASGPNKTETPRIGLAIRYLAAEVRKEPRFPSMERVTLISGIKQHDFFEYEHAPVEDFSDDAFQEHKLSIERKKENYFLGKSIKSFK</sequence>
<dbReference type="SUPFAM" id="SSF51197">
    <property type="entry name" value="Clavaminate synthase-like"/>
    <property type="match status" value="1"/>
</dbReference>
<dbReference type="GO" id="GO:0016491">
    <property type="term" value="F:oxidoreductase activity"/>
    <property type="evidence" value="ECO:0007669"/>
    <property type="project" value="UniProtKB-ARBA"/>
</dbReference>
<dbReference type="PANTHER" id="PTHR20883">
    <property type="entry name" value="PHYTANOYL-COA DIOXYGENASE DOMAIN CONTAINING 1"/>
    <property type="match status" value="1"/>
</dbReference>
<proteinExistence type="predicted"/>
<protein>
    <recommendedName>
        <fullName evidence="4">Phytanoyl-CoA dioxygenase</fullName>
    </recommendedName>
</protein>
<evidence type="ECO:0000313" key="2">
    <source>
        <dbReference type="EnsemblMetazoa" id="CLYHEMP008191.1"/>
    </source>
</evidence>
<name>A0A7M5VCV4_9CNID</name>
<dbReference type="InterPro" id="IPR008775">
    <property type="entry name" value="Phytyl_CoA_dOase-like"/>
</dbReference>
<dbReference type="Pfam" id="PF05721">
    <property type="entry name" value="PhyH"/>
    <property type="match status" value="1"/>
</dbReference>
<dbReference type="Gene3D" id="2.60.120.620">
    <property type="entry name" value="q2cbj1_9rhob like domain"/>
    <property type="match status" value="1"/>
</dbReference>
<reference evidence="2" key="1">
    <citation type="submission" date="2021-01" db="UniProtKB">
        <authorList>
            <consortium name="EnsemblMetazoa"/>
        </authorList>
    </citation>
    <scope>IDENTIFICATION</scope>
</reference>
<dbReference type="AlphaFoldDB" id="A0A7M5VCV4"/>
<keyword evidence="3" id="KW-1185">Reference proteome</keyword>